<evidence type="ECO:0000313" key="2">
    <source>
        <dbReference type="EMBL" id="HDZ49636.1"/>
    </source>
</evidence>
<dbReference type="NCBIfam" id="TIGR00305">
    <property type="entry name" value="putative toxin-antitoxin system toxin component, PIN family"/>
    <property type="match status" value="1"/>
</dbReference>
<dbReference type="PANTHER" id="PTHR34610">
    <property type="entry name" value="SSL7007 PROTEIN"/>
    <property type="match status" value="1"/>
</dbReference>
<reference evidence="2" key="1">
    <citation type="journal article" date="2020" name="mSystems">
        <title>Genome- and Community-Level Interaction Insights into Carbon Utilization and Element Cycling Functions of Hydrothermarchaeota in Hydrothermal Sediment.</title>
        <authorList>
            <person name="Zhou Z."/>
            <person name="Liu Y."/>
            <person name="Xu W."/>
            <person name="Pan J."/>
            <person name="Luo Z.H."/>
            <person name="Li M."/>
        </authorList>
    </citation>
    <scope>NUCLEOTIDE SEQUENCE [LARGE SCALE GENOMIC DNA]</scope>
    <source>
        <strain evidence="2">HyVt-329</strain>
    </source>
</reference>
<organism evidence="2">
    <name type="scientific">Aerophobetes bacterium</name>
    <dbReference type="NCBI Taxonomy" id="2030807"/>
    <lineage>
        <taxon>Bacteria</taxon>
        <taxon>Candidatus Aerophobota</taxon>
    </lineage>
</organism>
<protein>
    <submittedName>
        <fullName evidence="2">Toxin-antitoxin system toxin component, PIN family</fullName>
    </submittedName>
</protein>
<dbReference type="InterPro" id="IPR029060">
    <property type="entry name" value="PIN-like_dom_sf"/>
</dbReference>
<feature type="domain" description="PIN" evidence="1">
    <location>
        <begin position="15"/>
        <end position="130"/>
    </location>
</feature>
<dbReference type="InterPro" id="IPR002850">
    <property type="entry name" value="PIN_toxin-like"/>
</dbReference>
<dbReference type="PANTHER" id="PTHR34610:SF3">
    <property type="entry name" value="SSL7007 PROTEIN"/>
    <property type="match status" value="1"/>
</dbReference>
<dbReference type="Proteomes" id="UP000885667">
    <property type="component" value="Unassembled WGS sequence"/>
</dbReference>
<dbReference type="SUPFAM" id="SSF88723">
    <property type="entry name" value="PIN domain-like"/>
    <property type="match status" value="1"/>
</dbReference>
<dbReference type="Gene3D" id="3.40.50.1010">
    <property type="entry name" value="5'-nuclease"/>
    <property type="match status" value="1"/>
</dbReference>
<evidence type="ECO:0000259" key="1">
    <source>
        <dbReference type="SMART" id="SM00670"/>
    </source>
</evidence>
<dbReference type="InterPro" id="IPR002716">
    <property type="entry name" value="PIN_dom"/>
</dbReference>
<dbReference type="Pfam" id="PF13470">
    <property type="entry name" value="PIN_3"/>
    <property type="match status" value="1"/>
</dbReference>
<accession>A0A7C1M7C3</accession>
<dbReference type="AlphaFoldDB" id="A0A7C1M7C3"/>
<sequence length="154" mass="17315">MQLREYGRKLTKKKNKVVVDTGVLISAFAFGGTPETVARRALSEMEICVSPKLLKEYRDVPLELMAEDEIDYVQLKALISGVAAFVSNAKVIIPKKKLLICRDTKDNMLLECCSMAKADFLITGDKDLLDIEISKLPKELAKLKIVTPRRFLEL</sequence>
<proteinExistence type="predicted"/>
<dbReference type="EMBL" id="DRFT01000018">
    <property type="protein sequence ID" value="HDZ49636.1"/>
    <property type="molecule type" value="Genomic_DNA"/>
</dbReference>
<name>A0A7C1M7C3_UNCAE</name>
<gene>
    <name evidence="2" type="ORF">ENH69_00260</name>
</gene>
<comment type="caution">
    <text evidence="2">The sequence shown here is derived from an EMBL/GenBank/DDBJ whole genome shotgun (WGS) entry which is preliminary data.</text>
</comment>
<dbReference type="SMART" id="SM00670">
    <property type="entry name" value="PINc"/>
    <property type="match status" value="1"/>
</dbReference>